<sequence length="84" mass="9907">MLTSSIYVDDEGKLLNLINDFLLNWIYPCCLINFSLVDSKNLKIVKLSSNLKLRRQFCKLMNKHHNELITRCVHTIVFIKLKKI</sequence>
<keyword evidence="2" id="KW-1185">Reference proteome</keyword>
<dbReference type="AlphaFoldDB" id="A0A3M7PV51"/>
<protein>
    <submittedName>
        <fullName evidence="1">Uncharacterized protein</fullName>
    </submittedName>
</protein>
<reference evidence="1 2" key="1">
    <citation type="journal article" date="2018" name="Sci. Rep.">
        <title>Genomic signatures of local adaptation to the degree of environmental predictability in rotifers.</title>
        <authorList>
            <person name="Franch-Gras L."/>
            <person name="Hahn C."/>
            <person name="Garcia-Roger E.M."/>
            <person name="Carmona M.J."/>
            <person name="Serra M."/>
            <person name="Gomez A."/>
        </authorList>
    </citation>
    <scope>NUCLEOTIDE SEQUENCE [LARGE SCALE GENOMIC DNA]</scope>
    <source>
        <strain evidence="1">HYR1</strain>
    </source>
</reference>
<comment type="caution">
    <text evidence="1">The sequence shown here is derived from an EMBL/GenBank/DDBJ whole genome shotgun (WGS) entry which is preliminary data.</text>
</comment>
<proteinExistence type="predicted"/>
<accession>A0A3M7PV51</accession>
<evidence type="ECO:0000313" key="2">
    <source>
        <dbReference type="Proteomes" id="UP000276133"/>
    </source>
</evidence>
<gene>
    <name evidence="1" type="ORF">BpHYR1_023206</name>
</gene>
<organism evidence="1 2">
    <name type="scientific">Brachionus plicatilis</name>
    <name type="common">Marine rotifer</name>
    <name type="synonym">Brachionus muelleri</name>
    <dbReference type="NCBI Taxonomy" id="10195"/>
    <lineage>
        <taxon>Eukaryota</taxon>
        <taxon>Metazoa</taxon>
        <taxon>Spiralia</taxon>
        <taxon>Gnathifera</taxon>
        <taxon>Rotifera</taxon>
        <taxon>Eurotatoria</taxon>
        <taxon>Monogononta</taxon>
        <taxon>Pseudotrocha</taxon>
        <taxon>Ploima</taxon>
        <taxon>Brachionidae</taxon>
        <taxon>Brachionus</taxon>
    </lineage>
</organism>
<evidence type="ECO:0000313" key="1">
    <source>
        <dbReference type="EMBL" id="RNA02548.1"/>
    </source>
</evidence>
<dbReference type="Proteomes" id="UP000276133">
    <property type="component" value="Unassembled WGS sequence"/>
</dbReference>
<dbReference type="EMBL" id="REGN01008843">
    <property type="protein sequence ID" value="RNA02548.1"/>
    <property type="molecule type" value="Genomic_DNA"/>
</dbReference>
<name>A0A3M7PV51_BRAPC</name>